<dbReference type="OrthoDB" id="1814621at2"/>
<proteinExistence type="predicted"/>
<sequence length="386" mass="42258">MIRFKPDDWVDVLMRPFDMVSPEANIYVEIPAPDVRFAVVVLLAAALFCFSLMGKRPPQEPRRAARLLVVTLLATGAWLATSGNGRYFIPILVILGPLTVGLIRCLSVSRGFQLSLVAMIMGLQAFLLVQSPPWNTWAWLRWGTAPYFHVDGVPQESSVTYVTVTNISYSLIAPLFPSGARWVNLTVIGQREAAALEHLVSSSETVRLVLPTLPSQTDTSGQPSAGVRQAVDQMLHSHGLSLGKSCGLLPSRSIAAILKRELPEGGGDAPPVGFWVCPLERTDDRPPVSDHPPGANLEDVFSAVEKLCPRFFPPKTSATTRVEGAFARMYSDSDTKLYVLDDGRVMYKFWRSLNPVFVGTVDEVRGSAARIDCSQIRAPNWRSGGP</sequence>
<evidence type="ECO:0000313" key="2">
    <source>
        <dbReference type="EMBL" id="TFY97899.1"/>
    </source>
</evidence>
<feature type="transmembrane region" description="Helical" evidence="1">
    <location>
        <begin position="112"/>
        <end position="129"/>
    </location>
</feature>
<dbReference type="AlphaFoldDB" id="A0A4Z0BHN2"/>
<feature type="transmembrane region" description="Helical" evidence="1">
    <location>
        <begin position="87"/>
        <end position="105"/>
    </location>
</feature>
<protein>
    <submittedName>
        <fullName evidence="2">Uncharacterized protein</fullName>
    </submittedName>
</protein>
<evidence type="ECO:0000256" key="1">
    <source>
        <dbReference type="SAM" id="Phobius"/>
    </source>
</evidence>
<dbReference type="EMBL" id="SMLL01000006">
    <property type="protein sequence ID" value="TFY97899.1"/>
    <property type="molecule type" value="Genomic_DNA"/>
</dbReference>
<keyword evidence="3" id="KW-1185">Reference proteome</keyword>
<gene>
    <name evidence="2" type="ORF">EZ242_15695</name>
</gene>
<organism evidence="2 3">
    <name type="scientific">Ramlibacter rhizophilus</name>
    <dbReference type="NCBI Taxonomy" id="1781167"/>
    <lineage>
        <taxon>Bacteria</taxon>
        <taxon>Pseudomonadati</taxon>
        <taxon>Pseudomonadota</taxon>
        <taxon>Betaproteobacteria</taxon>
        <taxon>Burkholderiales</taxon>
        <taxon>Comamonadaceae</taxon>
        <taxon>Ramlibacter</taxon>
    </lineage>
</organism>
<comment type="caution">
    <text evidence="2">The sequence shown here is derived from an EMBL/GenBank/DDBJ whole genome shotgun (WGS) entry which is preliminary data.</text>
</comment>
<feature type="transmembrane region" description="Helical" evidence="1">
    <location>
        <begin position="64"/>
        <end position="81"/>
    </location>
</feature>
<dbReference type="RefSeq" id="WP_135286125.1">
    <property type="nucleotide sequence ID" value="NZ_SMLL01000006.1"/>
</dbReference>
<feature type="transmembrane region" description="Helical" evidence="1">
    <location>
        <begin position="35"/>
        <end position="52"/>
    </location>
</feature>
<reference evidence="2 3" key="1">
    <citation type="submission" date="2019-03" db="EMBL/GenBank/DDBJ databases">
        <title>Ramlibacter rhizophilus CCTCC AB2015357, whole genome shotgun sequence.</title>
        <authorList>
            <person name="Zhang X."/>
            <person name="Feng G."/>
            <person name="Zhu H."/>
        </authorList>
    </citation>
    <scope>NUCLEOTIDE SEQUENCE [LARGE SCALE GENOMIC DNA]</scope>
    <source>
        <strain evidence="2 3">CCTCC AB2015357</strain>
    </source>
</reference>
<name>A0A4Z0BHN2_9BURK</name>
<keyword evidence="1" id="KW-0472">Membrane</keyword>
<dbReference type="Proteomes" id="UP000297564">
    <property type="component" value="Unassembled WGS sequence"/>
</dbReference>
<keyword evidence="1" id="KW-0812">Transmembrane</keyword>
<evidence type="ECO:0000313" key="3">
    <source>
        <dbReference type="Proteomes" id="UP000297564"/>
    </source>
</evidence>
<keyword evidence="1" id="KW-1133">Transmembrane helix</keyword>
<accession>A0A4Z0BHN2</accession>